<evidence type="ECO:0000256" key="2">
    <source>
        <dbReference type="SAM" id="SignalP"/>
    </source>
</evidence>
<name>A0ABW7T562_9ACTN</name>
<feature type="signal peptide" evidence="2">
    <location>
        <begin position="1"/>
        <end position="30"/>
    </location>
</feature>
<dbReference type="RefSeq" id="WP_397613481.1">
    <property type="nucleotide sequence ID" value="NZ_JBIRRB010000006.1"/>
</dbReference>
<comment type="caution">
    <text evidence="3">The sequence shown here is derived from an EMBL/GenBank/DDBJ whole genome shotgun (WGS) entry which is preliminary data.</text>
</comment>
<proteinExistence type="predicted"/>
<dbReference type="Proteomes" id="UP001611162">
    <property type="component" value="Unassembled WGS sequence"/>
</dbReference>
<gene>
    <name evidence="3" type="ORF">ACH4TF_19530</name>
</gene>
<accession>A0ABW7T562</accession>
<feature type="compositionally biased region" description="Basic and acidic residues" evidence="1">
    <location>
        <begin position="202"/>
        <end position="228"/>
    </location>
</feature>
<reference evidence="3 4" key="1">
    <citation type="submission" date="2024-10" db="EMBL/GenBank/DDBJ databases">
        <title>The Natural Products Discovery Center: Release of the First 8490 Sequenced Strains for Exploring Actinobacteria Biosynthetic Diversity.</title>
        <authorList>
            <person name="Kalkreuter E."/>
            <person name="Kautsar S.A."/>
            <person name="Yang D."/>
            <person name="Bader C.D."/>
            <person name="Teijaro C.N."/>
            <person name="Fluegel L."/>
            <person name="Davis C.M."/>
            <person name="Simpson J.R."/>
            <person name="Lauterbach L."/>
            <person name="Steele A.D."/>
            <person name="Gui C."/>
            <person name="Meng S."/>
            <person name="Li G."/>
            <person name="Viehrig K."/>
            <person name="Ye F."/>
            <person name="Su P."/>
            <person name="Kiefer A.F."/>
            <person name="Nichols A."/>
            <person name="Cepeda A.J."/>
            <person name="Yan W."/>
            <person name="Fan B."/>
            <person name="Jiang Y."/>
            <person name="Adhikari A."/>
            <person name="Zheng C.-J."/>
            <person name="Schuster L."/>
            <person name="Cowan T.M."/>
            <person name="Smanski M.J."/>
            <person name="Chevrette M.G."/>
            <person name="De Carvalho L.P.S."/>
            <person name="Shen B."/>
        </authorList>
    </citation>
    <scope>NUCLEOTIDE SEQUENCE [LARGE SCALE GENOMIC DNA]</scope>
    <source>
        <strain evidence="3 4">NPDC020979</strain>
    </source>
</reference>
<evidence type="ECO:0000313" key="3">
    <source>
        <dbReference type="EMBL" id="MFI0912633.1"/>
    </source>
</evidence>
<keyword evidence="4" id="KW-1185">Reference proteome</keyword>
<dbReference type="EMBL" id="JBIRRB010000006">
    <property type="protein sequence ID" value="MFI0912633.1"/>
    <property type="molecule type" value="Genomic_DNA"/>
</dbReference>
<organism evidence="3 4">
    <name type="scientific">Streptomyces abikoensis</name>
    <dbReference type="NCBI Taxonomy" id="97398"/>
    <lineage>
        <taxon>Bacteria</taxon>
        <taxon>Bacillati</taxon>
        <taxon>Actinomycetota</taxon>
        <taxon>Actinomycetes</taxon>
        <taxon>Kitasatosporales</taxon>
        <taxon>Streptomycetaceae</taxon>
        <taxon>Streptomyces</taxon>
    </lineage>
</organism>
<sequence length="267" mass="28840">MTLHRTAVRAVSSAALATALSLVPLHMASAAPAGVAVKTLKGDPGDGGWHGDGLELNAADNKKVDTFVLRARRAERNISPQVRAAAVISHAQVIGFDHRLKSADSLKRKVATALKETPGRTVDQALAGINDSVRYTLQWPDGRYTSGVALASSVLAGWGDDNVKWSNTWSRAKGYKGVNSAWKEPRSGHVFEVQFHTPASKRAQEETHKLYEEERLPTTTPERKKELQEQQDAIFAAVPVPAGARELKAPASRRHPAHPAHPAHSAT</sequence>
<feature type="chain" id="PRO_5046874485" evidence="2">
    <location>
        <begin position="31"/>
        <end position="267"/>
    </location>
</feature>
<feature type="region of interest" description="Disordered" evidence="1">
    <location>
        <begin position="199"/>
        <end position="267"/>
    </location>
</feature>
<evidence type="ECO:0000256" key="1">
    <source>
        <dbReference type="SAM" id="MobiDB-lite"/>
    </source>
</evidence>
<keyword evidence="2" id="KW-0732">Signal</keyword>
<evidence type="ECO:0000313" key="4">
    <source>
        <dbReference type="Proteomes" id="UP001611162"/>
    </source>
</evidence>
<protein>
    <submittedName>
        <fullName evidence="3">ATP nucleotide 3'-pyrophosphokinase</fullName>
    </submittedName>
</protein>